<comment type="caution">
    <text evidence="4">The sequence shown here is derived from an EMBL/GenBank/DDBJ whole genome shotgun (WGS) entry which is preliminary data.</text>
</comment>
<dbReference type="OrthoDB" id="3522280at2759"/>
<organism evidence="4 5">
    <name type="scientific">Coleophoma cylindrospora</name>
    <dbReference type="NCBI Taxonomy" id="1849047"/>
    <lineage>
        <taxon>Eukaryota</taxon>
        <taxon>Fungi</taxon>
        <taxon>Dikarya</taxon>
        <taxon>Ascomycota</taxon>
        <taxon>Pezizomycotina</taxon>
        <taxon>Leotiomycetes</taxon>
        <taxon>Helotiales</taxon>
        <taxon>Dermateaceae</taxon>
        <taxon>Coleophoma</taxon>
    </lineage>
</organism>
<name>A0A3D8QNT2_9HELO</name>
<dbReference type="EMBL" id="PDLM01000013">
    <property type="protein sequence ID" value="RDW63381.1"/>
    <property type="molecule type" value="Genomic_DNA"/>
</dbReference>
<dbReference type="InterPro" id="IPR053137">
    <property type="entry name" value="NLR-like"/>
</dbReference>
<evidence type="ECO:0000259" key="3">
    <source>
        <dbReference type="Pfam" id="PF25000"/>
    </source>
</evidence>
<dbReference type="AlphaFoldDB" id="A0A3D8QNT2"/>
<reference evidence="4 5" key="1">
    <citation type="journal article" date="2018" name="IMA Fungus">
        <title>IMA Genome-F 9: Draft genome sequence of Annulohypoxylon stygium, Aspergillus mulundensis, Berkeleyomyces basicola (syn. Thielaviopsis basicola), Ceratocystis smalleyi, two Cercospora beticola strains, Coleophoma cylindrospora, Fusarium fracticaudum, Phialophora cf. hyalina, and Morchella septimelata.</title>
        <authorList>
            <person name="Wingfield B.D."/>
            <person name="Bills G.F."/>
            <person name="Dong Y."/>
            <person name="Huang W."/>
            <person name="Nel W.J."/>
            <person name="Swalarsk-Parry B.S."/>
            <person name="Vaghefi N."/>
            <person name="Wilken P.M."/>
            <person name="An Z."/>
            <person name="de Beer Z.W."/>
            <person name="De Vos L."/>
            <person name="Chen L."/>
            <person name="Duong T.A."/>
            <person name="Gao Y."/>
            <person name="Hammerbacher A."/>
            <person name="Kikkert J.R."/>
            <person name="Li Y."/>
            <person name="Li H."/>
            <person name="Li K."/>
            <person name="Li Q."/>
            <person name="Liu X."/>
            <person name="Ma X."/>
            <person name="Naidoo K."/>
            <person name="Pethybridge S.J."/>
            <person name="Sun J."/>
            <person name="Steenkamp E.T."/>
            <person name="van der Nest M.A."/>
            <person name="van Wyk S."/>
            <person name="Wingfield M.J."/>
            <person name="Xiong C."/>
            <person name="Yue Q."/>
            <person name="Zhang X."/>
        </authorList>
    </citation>
    <scope>NUCLEOTIDE SEQUENCE [LARGE SCALE GENOMIC DNA]</scope>
    <source>
        <strain evidence="4 5">BP6252</strain>
    </source>
</reference>
<dbReference type="PANTHER" id="PTHR46082">
    <property type="entry name" value="ATP/GTP-BINDING PROTEIN-RELATED"/>
    <property type="match status" value="1"/>
</dbReference>
<dbReference type="Gene3D" id="1.25.40.10">
    <property type="entry name" value="Tetratricopeptide repeat domain"/>
    <property type="match status" value="2"/>
</dbReference>
<dbReference type="SUPFAM" id="SSF48452">
    <property type="entry name" value="TPR-like"/>
    <property type="match status" value="2"/>
</dbReference>
<feature type="region of interest" description="Disordered" evidence="1">
    <location>
        <begin position="559"/>
        <end position="578"/>
    </location>
</feature>
<feature type="domain" description="NB-ARC" evidence="2">
    <location>
        <begin position="373"/>
        <end position="559"/>
    </location>
</feature>
<proteinExistence type="predicted"/>
<dbReference type="InterPro" id="IPR056681">
    <property type="entry name" value="DUF7779"/>
</dbReference>
<evidence type="ECO:0000313" key="5">
    <source>
        <dbReference type="Proteomes" id="UP000256645"/>
    </source>
</evidence>
<dbReference type="PANTHER" id="PTHR46082:SF6">
    <property type="entry name" value="AAA+ ATPASE DOMAIN-CONTAINING PROTEIN-RELATED"/>
    <property type="match status" value="1"/>
</dbReference>
<dbReference type="STRING" id="1849047.A0A3D8QNT2"/>
<dbReference type="InterPro" id="IPR027417">
    <property type="entry name" value="P-loop_NTPase"/>
</dbReference>
<dbReference type="Proteomes" id="UP000256645">
    <property type="component" value="Unassembled WGS sequence"/>
</dbReference>
<feature type="domain" description="DUF7779" evidence="3">
    <location>
        <begin position="657"/>
        <end position="734"/>
    </location>
</feature>
<dbReference type="InterPro" id="IPR002182">
    <property type="entry name" value="NB-ARC"/>
</dbReference>
<dbReference type="Pfam" id="PF13374">
    <property type="entry name" value="TPR_10"/>
    <property type="match status" value="2"/>
</dbReference>
<dbReference type="Pfam" id="PF00931">
    <property type="entry name" value="NB-ARC"/>
    <property type="match status" value="1"/>
</dbReference>
<dbReference type="GO" id="GO:0043531">
    <property type="term" value="F:ADP binding"/>
    <property type="evidence" value="ECO:0007669"/>
    <property type="project" value="InterPro"/>
</dbReference>
<sequence length="1235" mass="136394">MSDIVVGPQLPILDLIRDPAISYLKTVVQPPSPNIDIVAVHGLNIPFHGKSGKSESFGINTWVAGESDKPGHAKFKKLWLKDFLPDRFPRARVMIFGYNSNVGLNTSTAGVAGAADDLLAKLTHKRRDVEDRPILFAVCKARSSPQYKALYPHIRSIAFFATPHRGGLHAELGQAAAGGLRRLTGNVRSSVMESLRPDSFTAPEIHRSFRDCLSDNNIRVCSFYEARPMRPLVHLVVDQNSAVLGLEFPREVQYLVPESTHSSICKFDSKTENYEVIIDHLADLVDYSLGNSSYDSRSLTDSTLSFSRSRASSVNGKNTSDESEEIRRTSDYFGVELDLHRSSSPFGYRGQKQDTGPWFVLPNIGIPGFVGREQLFETIQAALIHENPSQTRIALHGLGGVGKTQLALKVLEWYRSSFPQESIFWLRASNITVFSQSLEDIATQCGIVSSERNPRKVLHSVQQHLLNARNGRWLIIADNADNYDSLENPSRFSLQTASQSTSKLRRIPMATMIPRCAHGRILFTTNSKVIANQLVAPGGQAIEVALMSQQESRLLLEKQLDDTNRPSTSPPSYKQSLPSNEDLENLATHLGNLPLAIAQAAAYMRQQSLTPATYLNLILVSESSLSDLIDHDFQGYGIEDEFSKAIATTWNAAFDSIERDCPSAYDLLSFMAFLEPQSIPKSLLKELQPDERQLTAISLGTLQAYALISFEPSTGDCSLHRLVQLAMRKRLEIKEAAAKTSTTALRILAACFPDKEDRELPLAKGSKLLPHALKVLSSQFTESDETNIQASTLYSNISHYYTSQGNYNEAIRQSRTADIYLAKVIQPHRKLTLSNQATQVWALREAGQTEETLELAKTVWLGNKKEYGPSADATIHSHLVLSFLYQDLGRHKECLAITKHCVKSLQKTKKPNDPPLLRAKSRLGRAHYFLGNYTESETILSEVLTLATQALGADHAETLRIRHRYAYTVLALGRAAECDKLCSAIWAAQKAALGEQHPDVLKTLNIKAIALQELGDYDAAVRYHRRIYRKAIDLLGPDHHHTLKAADCLADALSAWSAADNAPTSAETLQEAEQLYQQNLQHARKKSHPDTLRTQSSLGNVQRLLGRASEAKALQSEACDKLQSALGKEHPLTLDASENFARCLQALGREKEAAKRARDVLGRREKALGWEHYATVRTARLVLELEPRGGRSAKLRDRVAAGGEAVVGARLVSAGSGGSGVARHGRASLDASGKL</sequence>
<keyword evidence="5" id="KW-1185">Reference proteome</keyword>
<dbReference type="InterPro" id="IPR011990">
    <property type="entry name" value="TPR-like_helical_dom_sf"/>
</dbReference>
<dbReference type="SUPFAM" id="SSF52540">
    <property type="entry name" value="P-loop containing nucleoside triphosphate hydrolases"/>
    <property type="match status" value="1"/>
</dbReference>
<evidence type="ECO:0000256" key="1">
    <source>
        <dbReference type="SAM" id="MobiDB-lite"/>
    </source>
</evidence>
<evidence type="ECO:0000313" key="4">
    <source>
        <dbReference type="EMBL" id="RDW63381.1"/>
    </source>
</evidence>
<dbReference type="Pfam" id="PF25000">
    <property type="entry name" value="DUF7779"/>
    <property type="match status" value="1"/>
</dbReference>
<dbReference type="Pfam" id="PF13424">
    <property type="entry name" value="TPR_12"/>
    <property type="match status" value="1"/>
</dbReference>
<feature type="region of interest" description="Disordered" evidence="1">
    <location>
        <begin position="1216"/>
        <end position="1235"/>
    </location>
</feature>
<gene>
    <name evidence="4" type="ORF">BP6252_10926</name>
</gene>
<protein>
    <submittedName>
        <fullName evidence="4">Uncharacterized protein</fullName>
    </submittedName>
</protein>
<feature type="compositionally biased region" description="Polar residues" evidence="1">
    <location>
        <begin position="565"/>
        <end position="578"/>
    </location>
</feature>
<evidence type="ECO:0000259" key="2">
    <source>
        <dbReference type="Pfam" id="PF00931"/>
    </source>
</evidence>
<dbReference type="NCBIfam" id="NF040586">
    <property type="entry name" value="FxSxx_TPR"/>
    <property type="match status" value="1"/>
</dbReference>
<dbReference type="Gene3D" id="3.40.50.300">
    <property type="entry name" value="P-loop containing nucleotide triphosphate hydrolases"/>
    <property type="match status" value="1"/>
</dbReference>
<accession>A0A3D8QNT2</accession>